<feature type="transmembrane region" description="Helical" evidence="19">
    <location>
        <begin position="28"/>
        <end position="46"/>
    </location>
</feature>
<comment type="cofactor">
    <cofactor evidence="18">
        <name>Mg(2+)</name>
        <dbReference type="ChEBI" id="CHEBI:18420"/>
    </cofactor>
    <text evidence="18">Mn(2+), Zn(2+), Cd(2+) and Co(2+) support activity to lesser extents.</text>
</comment>
<evidence type="ECO:0000256" key="1">
    <source>
        <dbReference type="ARBA" id="ARBA00004651"/>
    </source>
</evidence>
<dbReference type="GO" id="GO:0046872">
    <property type="term" value="F:metal ion binding"/>
    <property type="evidence" value="ECO:0007669"/>
    <property type="project" value="UniProtKB-KW"/>
</dbReference>
<dbReference type="RefSeq" id="WP_126997162.1">
    <property type="nucleotide sequence ID" value="NZ_CP034346.1"/>
</dbReference>
<keyword evidence="6 19" id="KW-0812">Transmembrane</keyword>
<evidence type="ECO:0000256" key="3">
    <source>
        <dbReference type="ARBA" id="ARBA00022475"/>
    </source>
</evidence>
<reference evidence="21" key="1">
    <citation type="submission" date="2018-12" db="EMBL/GenBank/DDBJ databases">
        <title>Complete genome sequence of Paenibacillus sp. MBLB1234.</title>
        <authorList>
            <person name="Nam Y.-D."/>
            <person name="Kang J."/>
            <person name="Chung W.-H."/>
            <person name="Park Y.S."/>
        </authorList>
    </citation>
    <scope>NUCLEOTIDE SEQUENCE [LARGE SCALE GENOMIC DNA]</scope>
    <source>
        <strain evidence="21">MBLB1234</strain>
    </source>
</reference>
<evidence type="ECO:0000256" key="8">
    <source>
        <dbReference type="ARBA" id="ARBA00022777"/>
    </source>
</evidence>
<feature type="binding site" evidence="18">
    <location>
        <position position="73"/>
    </location>
    <ligand>
        <name>a divalent metal cation</name>
        <dbReference type="ChEBI" id="CHEBI:60240"/>
    </ligand>
</feature>
<keyword evidence="7 17" id="KW-0547">Nucleotide-binding</keyword>
<keyword evidence="13" id="KW-0594">Phospholipid biosynthesis</keyword>
<dbReference type="InterPro" id="IPR000829">
    <property type="entry name" value="DAGK"/>
</dbReference>
<evidence type="ECO:0000256" key="7">
    <source>
        <dbReference type="ARBA" id="ARBA00022741"/>
    </source>
</evidence>
<keyword evidence="18" id="KW-0460">Magnesium</keyword>
<evidence type="ECO:0000256" key="19">
    <source>
        <dbReference type="SAM" id="Phobius"/>
    </source>
</evidence>
<evidence type="ECO:0000256" key="14">
    <source>
        <dbReference type="ARBA" id="ARBA00023264"/>
    </source>
</evidence>
<comment type="similarity">
    <text evidence="2">Belongs to the bacterial diacylglycerol kinase family.</text>
</comment>
<evidence type="ECO:0000256" key="11">
    <source>
        <dbReference type="ARBA" id="ARBA00023098"/>
    </source>
</evidence>
<dbReference type="InterPro" id="IPR033717">
    <property type="entry name" value="UDPK"/>
</dbReference>
<keyword evidence="3" id="KW-1003">Cell membrane</keyword>
<keyword evidence="21" id="KW-1185">Reference proteome</keyword>
<keyword evidence="4" id="KW-0444">Lipid biosynthesis</keyword>
<dbReference type="Proteomes" id="UP000270678">
    <property type="component" value="Chromosome"/>
</dbReference>
<evidence type="ECO:0000256" key="10">
    <source>
        <dbReference type="ARBA" id="ARBA00022989"/>
    </source>
</evidence>
<gene>
    <name evidence="20" type="ORF">EI981_08360</name>
</gene>
<dbReference type="CDD" id="cd14265">
    <property type="entry name" value="UDPK_IM_like"/>
    <property type="match status" value="1"/>
</dbReference>
<feature type="binding site" evidence="17">
    <location>
        <position position="25"/>
    </location>
    <ligand>
        <name>ATP</name>
        <dbReference type="ChEBI" id="CHEBI:30616"/>
    </ligand>
</feature>
<evidence type="ECO:0000313" key="21">
    <source>
        <dbReference type="Proteomes" id="UP000270678"/>
    </source>
</evidence>
<feature type="active site" description="Proton acceptor" evidence="15">
    <location>
        <position position="66"/>
    </location>
</feature>
<keyword evidence="8 20" id="KW-0418">Kinase</keyword>
<evidence type="ECO:0000256" key="12">
    <source>
        <dbReference type="ARBA" id="ARBA00023136"/>
    </source>
</evidence>
<keyword evidence="5" id="KW-0808">Transferase</keyword>
<evidence type="ECO:0000256" key="16">
    <source>
        <dbReference type="PIRSR" id="PIRSR600829-2"/>
    </source>
</evidence>
<evidence type="ECO:0000256" key="5">
    <source>
        <dbReference type="ARBA" id="ARBA00022679"/>
    </source>
</evidence>
<evidence type="ECO:0000256" key="15">
    <source>
        <dbReference type="PIRSR" id="PIRSR600829-1"/>
    </source>
</evidence>
<organism evidence="20 21">
    <name type="scientific">Paenibacillus lutimineralis</name>
    <dbReference type="NCBI Taxonomy" id="2707005"/>
    <lineage>
        <taxon>Bacteria</taxon>
        <taxon>Bacillati</taxon>
        <taxon>Bacillota</taxon>
        <taxon>Bacilli</taxon>
        <taxon>Bacillales</taxon>
        <taxon>Paenibacillaceae</taxon>
        <taxon>Paenibacillus</taxon>
    </lineage>
</organism>
<feature type="binding site" evidence="16">
    <location>
        <position position="66"/>
    </location>
    <ligand>
        <name>substrate</name>
    </ligand>
</feature>
<accession>A0A3Q9I7I4</accession>
<evidence type="ECO:0000313" key="20">
    <source>
        <dbReference type="EMBL" id="AZS14464.1"/>
    </source>
</evidence>
<dbReference type="KEGG" id="plut:EI981_08360"/>
<dbReference type="GO" id="GO:0005886">
    <property type="term" value="C:plasma membrane"/>
    <property type="evidence" value="ECO:0007669"/>
    <property type="project" value="UniProtKB-SubCell"/>
</dbReference>
<proteinExistence type="inferred from homology"/>
<feature type="binding site" evidence="17">
    <location>
        <position position="73"/>
    </location>
    <ligand>
        <name>ATP</name>
        <dbReference type="ChEBI" id="CHEBI:30616"/>
    </ligand>
</feature>
<dbReference type="Gene3D" id="1.10.287.3610">
    <property type="match status" value="1"/>
</dbReference>
<feature type="binding site" evidence="18">
    <location>
        <position position="25"/>
    </location>
    <ligand>
        <name>a divalent metal cation</name>
        <dbReference type="ChEBI" id="CHEBI:60240"/>
    </ligand>
</feature>
<dbReference type="GO" id="GO:0005524">
    <property type="term" value="F:ATP binding"/>
    <property type="evidence" value="ECO:0007669"/>
    <property type="project" value="UniProtKB-KW"/>
</dbReference>
<evidence type="ECO:0000256" key="13">
    <source>
        <dbReference type="ARBA" id="ARBA00023209"/>
    </source>
</evidence>
<evidence type="ECO:0000256" key="4">
    <source>
        <dbReference type="ARBA" id="ARBA00022516"/>
    </source>
</evidence>
<keyword evidence="12 19" id="KW-0472">Membrane</keyword>
<dbReference type="PANTHER" id="PTHR34299:SF1">
    <property type="entry name" value="DIACYLGLYCEROL KINASE"/>
    <property type="match status" value="1"/>
</dbReference>
<keyword evidence="14" id="KW-1208">Phospholipid metabolism</keyword>
<feature type="transmembrane region" description="Helical" evidence="19">
    <location>
        <begin position="52"/>
        <end position="72"/>
    </location>
</feature>
<dbReference type="InterPro" id="IPR036945">
    <property type="entry name" value="DAGK_sf"/>
</dbReference>
<feature type="transmembrane region" description="Helical" evidence="19">
    <location>
        <begin position="93"/>
        <end position="114"/>
    </location>
</feature>
<keyword evidence="11" id="KW-0443">Lipid metabolism</keyword>
<evidence type="ECO:0000256" key="6">
    <source>
        <dbReference type="ARBA" id="ARBA00022692"/>
    </source>
</evidence>
<keyword evidence="9 17" id="KW-0067">ATP-binding</keyword>
<evidence type="ECO:0000256" key="9">
    <source>
        <dbReference type="ARBA" id="ARBA00022840"/>
    </source>
</evidence>
<dbReference type="AlphaFoldDB" id="A0A3Q9I7I4"/>
<evidence type="ECO:0000256" key="18">
    <source>
        <dbReference type="PIRSR" id="PIRSR600829-4"/>
    </source>
</evidence>
<evidence type="ECO:0000256" key="17">
    <source>
        <dbReference type="PIRSR" id="PIRSR600829-3"/>
    </source>
</evidence>
<dbReference type="Pfam" id="PF01219">
    <property type="entry name" value="DAGK_prokar"/>
    <property type="match status" value="1"/>
</dbReference>
<sequence length="124" mass="13662">MRSKRKWSDVFGCAFEGIIHSLRTERNLRIHVLAGILVVLAALFFQLPLRDIALLLVMIALVICTELLNTAIEKAVDLISPDWHKLAKIAKDAAAAAVLVAAIISVLVAVLLFYQPVMSWLGMI</sequence>
<dbReference type="OrthoDB" id="9789934at2"/>
<dbReference type="PANTHER" id="PTHR34299">
    <property type="entry name" value="DIACYLGLYCEROL KINASE"/>
    <property type="match status" value="1"/>
</dbReference>
<feature type="binding site" evidence="17">
    <location>
        <begin position="91"/>
        <end position="92"/>
    </location>
    <ligand>
        <name>ATP</name>
        <dbReference type="ChEBI" id="CHEBI:30616"/>
    </ligand>
</feature>
<dbReference type="GO" id="GO:0016301">
    <property type="term" value="F:kinase activity"/>
    <property type="evidence" value="ECO:0007669"/>
    <property type="project" value="UniProtKB-KW"/>
</dbReference>
<dbReference type="PROSITE" id="PS01069">
    <property type="entry name" value="DAGK_PROKAR"/>
    <property type="match status" value="1"/>
</dbReference>
<keyword evidence="10 19" id="KW-1133">Transmembrane helix</keyword>
<comment type="subcellular location">
    <subcellularLocation>
        <location evidence="1">Cell membrane</location>
        <topology evidence="1">Multi-pass membrane protein</topology>
    </subcellularLocation>
</comment>
<keyword evidence="18" id="KW-0479">Metal-binding</keyword>
<protein>
    <submittedName>
        <fullName evidence="20">Diacylglycerol kinase family protein</fullName>
    </submittedName>
</protein>
<dbReference type="GO" id="GO:0008654">
    <property type="term" value="P:phospholipid biosynthetic process"/>
    <property type="evidence" value="ECO:0007669"/>
    <property type="project" value="UniProtKB-KW"/>
</dbReference>
<evidence type="ECO:0000256" key="2">
    <source>
        <dbReference type="ARBA" id="ARBA00005967"/>
    </source>
</evidence>
<dbReference type="EMBL" id="CP034346">
    <property type="protein sequence ID" value="AZS14464.1"/>
    <property type="molecule type" value="Genomic_DNA"/>
</dbReference>
<name>A0A3Q9I7I4_9BACL</name>